<feature type="signal peptide" evidence="1">
    <location>
        <begin position="1"/>
        <end position="35"/>
    </location>
</feature>
<dbReference type="NCBIfam" id="TIGR02276">
    <property type="entry name" value="beta_rpt_yvtn"/>
    <property type="match status" value="1"/>
</dbReference>
<feature type="chain" id="PRO_5024437657" evidence="1">
    <location>
        <begin position="36"/>
        <end position="131"/>
    </location>
</feature>
<dbReference type="Proteomes" id="UP000306628">
    <property type="component" value="Unassembled WGS sequence"/>
</dbReference>
<dbReference type="InterPro" id="IPR011048">
    <property type="entry name" value="Haem_d1_sf"/>
</dbReference>
<gene>
    <name evidence="2" type="ORF">ETD85_50890</name>
</gene>
<dbReference type="InterPro" id="IPR015943">
    <property type="entry name" value="WD40/YVTN_repeat-like_dom_sf"/>
</dbReference>
<dbReference type="SUPFAM" id="SSF51004">
    <property type="entry name" value="C-terminal (heme d1) domain of cytochrome cd1-nitrite reductase"/>
    <property type="match status" value="1"/>
</dbReference>
<proteinExistence type="predicted"/>
<dbReference type="Gene3D" id="2.130.10.10">
    <property type="entry name" value="YVTN repeat-like/Quinoprotein amine dehydrogenase"/>
    <property type="match status" value="1"/>
</dbReference>
<sequence>MILSMISSFTRLTSAFTALIGVLAFGAAVAPAARAADSTTLLEGVTGVSDLAVGAGKVFVSANDRIVVTGRDGTRLYAALSGSNELVEIDTGTLAVTRRLDLAAYPCPATLSLSGDRLWIGYGCYATFGGG</sequence>
<evidence type="ECO:0000256" key="1">
    <source>
        <dbReference type="SAM" id="SignalP"/>
    </source>
</evidence>
<reference evidence="2 3" key="1">
    <citation type="submission" date="2019-05" db="EMBL/GenBank/DDBJ databases">
        <title>Draft genome sequence of Nonomuraea zeae DSM 100528.</title>
        <authorList>
            <person name="Saricaoglu S."/>
            <person name="Isik K."/>
        </authorList>
    </citation>
    <scope>NUCLEOTIDE SEQUENCE [LARGE SCALE GENOMIC DNA]</scope>
    <source>
        <strain evidence="2 3">DSM 100528</strain>
    </source>
</reference>
<protein>
    <submittedName>
        <fullName evidence="2">Uncharacterized protein</fullName>
    </submittedName>
</protein>
<comment type="caution">
    <text evidence="2">The sequence shown here is derived from an EMBL/GenBank/DDBJ whole genome shotgun (WGS) entry which is preliminary data.</text>
</comment>
<name>A0A5S4FLH6_9ACTN</name>
<keyword evidence="3" id="KW-1185">Reference proteome</keyword>
<evidence type="ECO:0000313" key="3">
    <source>
        <dbReference type="Proteomes" id="UP000306628"/>
    </source>
</evidence>
<dbReference type="AlphaFoldDB" id="A0A5S4FLH6"/>
<dbReference type="EMBL" id="VCKX01000296">
    <property type="protein sequence ID" value="TMR21449.1"/>
    <property type="molecule type" value="Genomic_DNA"/>
</dbReference>
<keyword evidence="1" id="KW-0732">Signal</keyword>
<dbReference type="OrthoDB" id="4332189at2"/>
<dbReference type="InterPro" id="IPR011964">
    <property type="entry name" value="YVTN_b-propeller_repeat"/>
</dbReference>
<accession>A0A5S4FLH6</accession>
<evidence type="ECO:0000313" key="2">
    <source>
        <dbReference type="EMBL" id="TMR21449.1"/>
    </source>
</evidence>
<organism evidence="2 3">
    <name type="scientific">Nonomuraea zeae</name>
    <dbReference type="NCBI Taxonomy" id="1642303"/>
    <lineage>
        <taxon>Bacteria</taxon>
        <taxon>Bacillati</taxon>
        <taxon>Actinomycetota</taxon>
        <taxon>Actinomycetes</taxon>
        <taxon>Streptosporangiales</taxon>
        <taxon>Streptosporangiaceae</taxon>
        <taxon>Nonomuraea</taxon>
    </lineage>
</organism>